<evidence type="ECO:0000313" key="1">
    <source>
        <dbReference type="EMBL" id="KAG5587565.1"/>
    </source>
</evidence>
<dbReference type="EMBL" id="JACXVP010000009">
    <property type="protein sequence ID" value="KAG5587565.1"/>
    <property type="molecule type" value="Genomic_DNA"/>
</dbReference>
<organism evidence="1 2">
    <name type="scientific">Solanum commersonii</name>
    <name type="common">Commerson's wild potato</name>
    <name type="synonym">Commerson's nightshade</name>
    <dbReference type="NCBI Taxonomy" id="4109"/>
    <lineage>
        <taxon>Eukaryota</taxon>
        <taxon>Viridiplantae</taxon>
        <taxon>Streptophyta</taxon>
        <taxon>Embryophyta</taxon>
        <taxon>Tracheophyta</taxon>
        <taxon>Spermatophyta</taxon>
        <taxon>Magnoliopsida</taxon>
        <taxon>eudicotyledons</taxon>
        <taxon>Gunneridae</taxon>
        <taxon>Pentapetalae</taxon>
        <taxon>asterids</taxon>
        <taxon>lamiids</taxon>
        <taxon>Solanales</taxon>
        <taxon>Solanaceae</taxon>
        <taxon>Solanoideae</taxon>
        <taxon>Solaneae</taxon>
        <taxon>Solanum</taxon>
    </lineage>
</organism>
<proteinExistence type="predicted"/>
<evidence type="ECO:0000313" key="2">
    <source>
        <dbReference type="Proteomes" id="UP000824120"/>
    </source>
</evidence>
<gene>
    <name evidence="1" type="ORF">H5410_047999</name>
</gene>
<keyword evidence="2" id="KW-1185">Reference proteome</keyword>
<sequence>MFEFARKLQKRGGELISECCSEIGVEKWGFKGRLHNRTPSIDILSNADEHFSKTWLQAWSTLPNLDFTVDFSKGNDMKIVDDIMGRYRDGKIPIEKFELSMIKCFVLLKILMKF</sequence>
<name>A0A9J5XIJ1_SOLCO</name>
<dbReference type="AlphaFoldDB" id="A0A9J5XIJ1"/>
<dbReference type="Proteomes" id="UP000824120">
    <property type="component" value="Chromosome 9"/>
</dbReference>
<protein>
    <submittedName>
        <fullName evidence="1">Uncharacterized protein</fullName>
    </submittedName>
</protein>
<comment type="caution">
    <text evidence="1">The sequence shown here is derived from an EMBL/GenBank/DDBJ whole genome shotgun (WGS) entry which is preliminary data.</text>
</comment>
<accession>A0A9J5XIJ1</accession>
<reference evidence="1 2" key="1">
    <citation type="submission" date="2020-09" db="EMBL/GenBank/DDBJ databases">
        <title>De no assembly of potato wild relative species, Solanum commersonii.</title>
        <authorList>
            <person name="Cho K."/>
        </authorList>
    </citation>
    <scope>NUCLEOTIDE SEQUENCE [LARGE SCALE GENOMIC DNA]</scope>
    <source>
        <strain evidence="1">LZ3.2</strain>
        <tissue evidence="1">Leaf</tissue>
    </source>
</reference>
<dbReference type="OrthoDB" id="1751320at2759"/>